<protein>
    <submittedName>
        <fullName evidence="1">Uncharacterized protein</fullName>
    </submittedName>
</protein>
<dbReference type="Proteomes" id="UP000249364">
    <property type="component" value="Unassembled WGS sequence"/>
</dbReference>
<accession>A0A2W7PK04</accession>
<keyword evidence="2" id="KW-1185">Reference proteome</keyword>
<proteinExistence type="predicted"/>
<reference evidence="1 2" key="1">
    <citation type="submission" date="2018-06" db="EMBL/GenBank/DDBJ databases">
        <title>Genomic Encyclopedia of Archaeal and Bacterial Type Strains, Phase II (KMG-II): from individual species to whole genera.</title>
        <authorList>
            <person name="Goeker M."/>
        </authorList>
    </citation>
    <scope>NUCLEOTIDE SEQUENCE [LARGE SCALE GENOMIC DNA]</scope>
    <source>
        <strain evidence="1 2">DSM 13087</strain>
    </source>
</reference>
<evidence type="ECO:0000313" key="1">
    <source>
        <dbReference type="EMBL" id="PZX35806.1"/>
    </source>
</evidence>
<evidence type="ECO:0000313" key="2">
    <source>
        <dbReference type="Proteomes" id="UP000249364"/>
    </source>
</evidence>
<name>A0A2W7PK04_9RHOB</name>
<gene>
    <name evidence="1" type="ORF">LY56_03587</name>
</gene>
<sequence>MPPLPRCRMTTLQAYAAHGSVSHGAISVERFAEIMKGAAPTTGETVRVCQGLTESNRPIVTAVHFPSHAR</sequence>
<dbReference type="AlphaFoldDB" id="A0A2W7PK04"/>
<comment type="caution">
    <text evidence="1">The sequence shown here is derived from an EMBL/GenBank/DDBJ whole genome shotgun (WGS) entry which is preliminary data.</text>
</comment>
<dbReference type="EMBL" id="QKZQ01000051">
    <property type="protein sequence ID" value="PZX35806.1"/>
    <property type="molecule type" value="Genomic_DNA"/>
</dbReference>
<organism evidence="1 2">
    <name type="scientific">Roseinatronobacter thiooxidans</name>
    <dbReference type="NCBI Taxonomy" id="121821"/>
    <lineage>
        <taxon>Bacteria</taxon>
        <taxon>Pseudomonadati</taxon>
        <taxon>Pseudomonadota</taxon>
        <taxon>Alphaproteobacteria</taxon>
        <taxon>Rhodobacterales</taxon>
        <taxon>Paracoccaceae</taxon>
        <taxon>Roseinatronobacter</taxon>
    </lineage>
</organism>